<evidence type="ECO:0000313" key="5">
    <source>
        <dbReference type="EMBL" id="EFB91177.1"/>
    </source>
</evidence>
<evidence type="ECO:0000313" key="6">
    <source>
        <dbReference type="Proteomes" id="UP000006462"/>
    </source>
</evidence>
<evidence type="ECO:0000256" key="1">
    <source>
        <dbReference type="ARBA" id="ARBA00023015"/>
    </source>
</evidence>
<dbReference type="GeneID" id="90987501"/>
<dbReference type="Pfam" id="PF01638">
    <property type="entry name" value="HxlR"/>
    <property type="match status" value="1"/>
</dbReference>
<dbReference type="PANTHER" id="PTHR33204">
    <property type="entry name" value="TRANSCRIPTIONAL REGULATOR, MARR FAMILY"/>
    <property type="match status" value="1"/>
</dbReference>
<reference evidence="5 6" key="1">
    <citation type="submission" date="2009-12" db="EMBL/GenBank/DDBJ databases">
        <authorList>
            <person name="Shrivastava S."/>
            <person name="Madupu R."/>
            <person name="Durkin A.S."/>
            <person name="Torralba M."/>
            <person name="Methe B."/>
            <person name="Sutton G.G."/>
            <person name="Strausberg R.L."/>
            <person name="Nelson K.E."/>
        </authorList>
    </citation>
    <scope>NUCLEOTIDE SEQUENCE [LARGE SCALE GENOMIC DNA]</scope>
    <source>
        <strain evidence="5 6">W5455</strain>
    </source>
</reference>
<comment type="caution">
    <text evidence="5">The sequence shown here is derived from an EMBL/GenBank/DDBJ whole genome shotgun (WGS) entry which is preliminary data.</text>
</comment>
<dbReference type="RefSeq" id="WP_009164419.1">
    <property type="nucleotide sequence ID" value="NZ_ADFP01000049.1"/>
</dbReference>
<dbReference type="InterPro" id="IPR036390">
    <property type="entry name" value="WH_DNA-bd_sf"/>
</dbReference>
<organism evidence="5 6">
    <name type="scientific">Pyramidobacter piscolens W5455</name>
    <dbReference type="NCBI Taxonomy" id="352165"/>
    <lineage>
        <taxon>Bacteria</taxon>
        <taxon>Thermotogati</taxon>
        <taxon>Synergistota</taxon>
        <taxon>Synergistia</taxon>
        <taxon>Synergistales</taxon>
        <taxon>Dethiosulfovibrionaceae</taxon>
        <taxon>Pyramidobacter</taxon>
    </lineage>
</organism>
<dbReference type="Proteomes" id="UP000006462">
    <property type="component" value="Unassembled WGS sequence"/>
</dbReference>
<accession>A0ABP2HVA3</accession>
<dbReference type="PANTHER" id="PTHR33204:SF29">
    <property type="entry name" value="TRANSCRIPTIONAL REGULATOR"/>
    <property type="match status" value="1"/>
</dbReference>
<evidence type="ECO:0000256" key="3">
    <source>
        <dbReference type="ARBA" id="ARBA00023163"/>
    </source>
</evidence>
<dbReference type="InterPro" id="IPR002577">
    <property type="entry name" value="HTH_HxlR"/>
</dbReference>
<feature type="domain" description="HTH hxlR-type" evidence="4">
    <location>
        <begin position="12"/>
        <end position="111"/>
    </location>
</feature>
<dbReference type="EMBL" id="ADFP01000049">
    <property type="protein sequence ID" value="EFB91177.1"/>
    <property type="molecule type" value="Genomic_DNA"/>
</dbReference>
<name>A0ABP2HVA3_9BACT</name>
<dbReference type="SUPFAM" id="SSF46785">
    <property type="entry name" value="Winged helix' DNA-binding domain"/>
    <property type="match status" value="1"/>
</dbReference>
<keyword evidence="6" id="KW-1185">Reference proteome</keyword>
<proteinExistence type="predicted"/>
<evidence type="ECO:0000259" key="4">
    <source>
        <dbReference type="PROSITE" id="PS51118"/>
    </source>
</evidence>
<dbReference type="PROSITE" id="PS51118">
    <property type="entry name" value="HTH_HXLR"/>
    <property type="match status" value="1"/>
</dbReference>
<keyword evidence="3" id="KW-0804">Transcription</keyword>
<keyword evidence="2" id="KW-0238">DNA-binding</keyword>
<evidence type="ECO:0000256" key="2">
    <source>
        <dbReference type="ARBA" id="ARBA00023125"/>
    </source>
</evidence>
<protein>
    <submittedName>
        <fullName evidence="5">Transcriptional regulator, HxlR family</fullName>
    </submittedName>
</protein>
<keyword evidence="1" id="KW-0805">Transcription regulation</keyword>
<dbReference type="InterPro" id="IPR036388">
    <property type="entry name" value="WH-like_DNA-bd_sf"/>
</dbReference>
<dbReference type="Gene3D" id="1.10.10.10">
    <property type="entry name" value="Winged helix-like DNA-binding domain superfamily/Winged helix DNA-binding domain"/>
    <property type="match status" value="1"/>
</dbReference>
<gene>
    <name evidence="5" type="ORF">HMPREF7215_1645</name>
</gene>
<sequence length="132" mass="15370">MYQPKLEKDIRCPLEYGLEIFGGKWKSRIICVLAEKRRLRYSELRGEMINITDAVLSSMLKELLRDGILRRRSYDEIPPRVEYSLTERGKSVVPILQDICRWSGAFHRESGERFLPQCRKCDYGAGKRGSSV</sequence>